<dbReference type="RefSeq" id="WP_121765104.1">
    <property type="nucleotide sequence ID" value="NZ_RAZM01000001.1"/>
</dbReference>
<accession>A0A3L7Z5M4</accession>
<dbReference type="AlphaFoldDB" id="A0A3L7Z5M4"/>
<dbReference type="Proteomes" id="UP000267159">
    <property type="component" value="Unassembled WGS sequence"/>
</dbReference>
<reference evidence="1 2" key="1">
    <citation type="submission" date="2018-09" db="EMBL/GenBank/DDBJ databases">
        <title>Murine metabolic-syndrome-specific gut microbial biobank.</title>
        <authorList>
            <person name="Liu C."/>
        </authorList>
    </citation>
    <scope>NUCLEOTIDE SEQUENCE [LARGE SCALE GENOMIC DNA]</scope>
    <source>
        <strain evidence="1 2">0.1X-D8-26</strain>
    </source>
</reference>
<comment type="caution">
    <text evidence="1">The sequence shown here is derived from an EMBL/GenBank/DDBJ whole genome shotgun (WGS) entry which is preliminary data.</text>
</comment>
<proteinExistence type="predicted"/>
<evidence type="ECO:0000313" key="1">
    <source>
        <dbReference type="EMBL" id="RLT81942.1"/>
    </source>
</evidence>
<gene>
    <name evidence="1" type="ORF">D7Y07_00845</name>
</gene>
<dbReference type="EMBL" id="RAZM01000001">
    <property type="protein sequence ID" value="RLT81942.1"/>
    <property type="molecule type" value="Genomic_DNA"/>
</dbReference>
<evidence type="ECO:0000313" key="2">
    <source>
        <dbReference type="Proteomes" id="UP000267159"/>
    </source>
</evidence>
<organism evidence="1 2">
    <name type="scientific">Bacteroides acidifaciens</name>
    <dbReference type="NCBI Taxonomy" id="85831"/>
    <lineage>
        <taxon>Bacteria</taxon>
        <taxon>Pseudomonadati</taxon>
        <taxon>Bacteroidota</taxon>
        <taxon>Bacteroidia</taxon>
        <taxon>Bacteroidales</taxon>
        <taxon>Bacteroidaceae</taxon>
        <taxon>Bacteroides</taxon>
    </lineage>
</organism>
<sequence length="130" mass="15224">MEKEIIKQWEANKFKLENWFKNTKQSEYANYIDIVEALFTYVIEGYNTSEIHIIDDGNYQGTQLFLIHKNICQPSMEDYLITDTFYGSCSGCDTLMAISGYSDELPNEEQVKDYMTLALHLVQKLKRLKD</sequence>
<protein>
    <submittedName>
        <fullName evidence="1">Uncharacterized protein</fullName>
    </submittedName>
</protein>
<name>A0A3L7Z5M4_9BACE</name>